<evidence type="ECO:0000313" key="4">
    <source>
        <dbReference type="Proteomes" id="UP000472240"/>
    </source>
</evidence>
<dbReference type="PROSITE" id="PS50878">
    <property type="entry name" value="RT_POL"/>
    <property type="match status" value="1"/>
</dbReference>
<protein>
    <recommendedName>
        <fullName evidence="1">RNA-directed DNA polymerase</fullName>
        <ecNumber evidence="1">2.7.7.49</ecNumber>
    </recommendedName>
</protein>
<dbReference type="SUPFAM" id="SSF56672">
    <property type="entry name" value="DNA/RNA polymerases"/>
    <property type="match status" value="1"/>
</dbReference>
<dbReference type="Proteomes" id="UP000472240">
    <property type="component" value="Chromosome 12"/>
</dbReference>
<dbReference type="FunCoup" id="A0A671F4J2">
    <property type="interactions" value="3"/>
</dbReference>
<dbReference type="GeneTree" id="ENSGT01150000286964"/>
<dbReference type="PANTHER" id="PTHR19446">
    <property type="entry name" value="REVERSE TRANSCRIPTASES"/>
    <property type="match status" value="1"/>
</dbReference>
<name>A0A671F4J2_RHIFE</name>
<feature type="domain" description="Reverse transcriptase" evidence="2">
    <location>
        <begin position="70"/>
        <end position="283"/>
    </location>
</feature>
<organism evidence="3 4">
    <name type="scientific">Rhinolophus ferrumequinum</name>
    <name type="common">Greater horseshoe bat</name>
    <dbReference type="NCBI Taxonomy" id="59479"/>
    <lineage>
        <taxon>Eukaryota</taxon>
        <taxon>Metazoa</taxon>
        <taxon>Chordata</taxon>
        <taxon>Craniata</taxon>
        <taxon>Vertebrata</taxon>
        <taxon>Euteleostomi</taxon>
        <taxon>Mammalia</taxon>
        <taxon>Eutheria</taxon>
        <taxon>Laurasiatheria</taxon>
        <taxon>Chiroptera</taxon>
        <taxon>Yinpterochiroptera</taxon>
        <taxon>Rhinolophoidea</taxon>
        <taxon>Rhinolophidae</taxon>
        <taxon>Rhinolophinae</taxon>
        <taxon>Rhinolophus</taxon>
    </lineage>
</organism>
<evidence type="ECO:0000256" key="1">
    <source>
        <dbReference type="ARBA" id="ARBA00012493"/>
    </source>
</evidence>
<reference evidence="3 4" key="2">
    <citation type="journal article" date="2018" name="Annu Rev Anim Biosci">
        <title>Bat Biology, Genomes, and the Bat1K Project: To Generate Chromosome-Level Genomes for All Living Bat Species.</title>
        <authorList>
            <person name="Teeling E.C."/>
            <person name="Vernes S.C."/>
            <person name="Davalos L.M."/>
            <person name="Ray D.A."/>
            <person name="Gilbert M.T.P."/>
            <person name="Myers E."/>
        </authorList>
    </citation>
    <scope>NUCLEOTIDE SEQUENCE</scope>
</reference>
<dbReference type="Ensembl" id="ENSRFET00010022419.1">
    <property type="protein sequence ID" value="ENSRFEP00010020585.1"/>
    <property type="gene ID" value="ENSRFEG00010013891.1"/>
</dbReference>
<dbReference type="EC" id="2.7.7.49" evidence="1"/>
<reference evidence="3" key="5">
    <citation type="submission" date="2025-09" db="UniProtKB">
        <authorList>
            <consortium name="Ensembl"/>
        </authorList>
    </citation>
    <scope>IDENTIFICATION</scope>
</reference>
<accession>A0A671F4J2</accession>
<evidence type="ECO:0000313" key="3">
    <source>
        <dbReference type="Ensembl" id="ENSRFEP00010020585.1"/>
    </source>
</evidence>
<proteinExistence type="predicted"/>
<dbReference type="Pfam" id="PF00078">
    <property type="entry name" value="RVT_1"/>
    <property type="match status" value="1"/>
</dbReference>
<dbReference type="InterPro" id="IPR043502">
    <property type="entry name" value="DNA/RNA_pol_sf"/>
</dbReference>
<dbReference type="CDD" id="cd01650">
    <property type="entry name" value="RT_nLTR_like"/>
    <property type="match status" value="1"/>
</dbReference>
<dbReference type="AlphaFoldDB" id="A0A671F4J2"/>
<reference evidence="3 4" key="1">
    <citation type="journal article" date="2015" name="Annu Rev Anim Biosci">
        <title>The Genome 10K Project: a way forward.</title>
        <authorList>
            <person name="Koepfli K.P."/>
            <person name="Paten B."/>
            <person name="O'Brien S.J."/>
            <person name="Koepfli K.P."/>
            <person name="Paten B."/>
            <person name="Antunes A."/>
            <person name="Belov K."/>
            <person name="Bustamante C."/>
            <person name="Castoe T.A."/>
            <person name="Clawson H."/>
            <person name="Crawford A.J."/>
            <person name="Diekhans M."/>
            <person name="Distel D."/>
            <person name="Durbin R."/>
            <person name="Earl D."/>
            <person name="Fujita M.K."/>
            <person name="Gamble T."/>
            <person name="Georges A."/>
            <person name="Gemmell N."/>
            <person name="Gilbert M.T."/>
            <person name="Graves J.M."/>
            <person name="Green R.E."/>
            <person name="Hickey G."/>
            <person name="Jarvis E.D."/>
            <person name="Johnson W."/>
            <person name="Komissarov A."/>
            <person name="Korf I."/>
            <person name="Kuhn R."/>
            <person name="Larkin D.M."/>
            <person name="Lewin H."/>
            <person name="Lopez J.V."/>
            <person name="Ma J."/>
            <person name="Marques-Bonet T."/>
            <person name="Miller W."/>
            <person name="Murphy R."/>
            <person name="Pevzner P."/>
            <person name="Shapiro B."/>
            <person name="Steiner C."/>
            <person name="Tamazian G."/>
            <person name="Venkatesh B."/>
            <person name="Wang J."/>
            <person name="Wayne R."/>
            <person name="Wiley E."/>
            <person name="Yang H."/>
            <person name="Zhang G."/>
            <person name="Haussler D."/>
            <person name="Ryder O."/>
            <person name="O'Brien S.J."/>
        </authorList>
    </citation>
    <scope>NUCLEOTIDE SEQUENCE</scope>
</reference>
<evidence type="ECO:0000259" key="2">
    <source>
        <dbReference type="PROSITE" id="PS50878"/>
    </source>
</evidence>
<dbReference type="GO" id="GO:0003964">
    <property type="term" value="F:RNA-directed DNA polymerase activity"/>
    <property type="evidence" value="ECO:0007669"/>
    <property type="project" value="UniProtKB-EC"/>
</dbReference>
<sequence>MDNFLEAYNLPRLTQEETENLNRLITTTEIESVINSLPTNKSPGPDGFTGEFYKAFKKELSPILLKLFQKIQKEGRLPNTFYEATITLIPKLDKDTTKKENYRPISLMNIDAKILNKILANRIQQYIKKIIHHDQVGFIPGMQGWFNIRKSINVIHHINKMKNKNHMIISIDAEKAFDKIQQPFMIKTLKKVGIEGSYLNIIKAIYDKPTANIILNGEKLKPFPLRSGTRQGCPLSPLLFNIVLEVLATAIRQEKEIKGIQIGKEEVKLSLYADDMILYIENP</sequence>
<dbReference type="InParanoid" id="A0A671F4J2"/>
<keyword evidence="4" id="KW-1185">Reference proteome</keyword>
<dbReference type="InterPro" id="IPR000477">
    <property type="entry name" value="RT_dom"/>
</dbReference>
<reference evidence="3" key="4">
    <citation type="submission" date="2025-08" db="UniProtKB">
        <authorList>
            <consortium name="Ensembl"/>
        </authorList>
    </citation>
    <scope>IDENTIFICATION</scope>
</reference>
<dbReference type="OMA" id="EYCKNYR"/>
<reference evidence="4" key="3">
    <citation type="submission" date="2018-12" db="EMBL/GenBank/DDBJ databases">
        <title>G10K-VGP greater horseshoe bat female genome, primary haplotype.</title>
        <authorList>
            <person name="Teeling E."/>
            <person name="Myers G."/>
            <person name="Vernes S."/>
            <person name="Pippel M."/>
            <person name="Winkler S."/>
            <person name="Fedrigo O."/>
            <person name="Rhie A."/>
            <person name="Koren S."/>
            <person name="Phillippy A."/>
            <person name="Lewin H."/>
            <person name="Damas J."/>
            <person name="Howe K."/>
            <person name="Mountcastle J."/>
            <person name="Jarvis E.D."/>
        </authorList>
    </citation>
    <scope>NUCLEOTIDE SEQUENCE [LARGE SCALE GENOMIC DNA]</scope>
</reference>